<feature type="compositionally biased region" description="Basic and acidic residues" evidence="1">
    <location>
        <begin position="45"/>
        <end position="54"/>
    </location>
</feature>
<dbReference type="Proteomes" id="UP000649617">
    <property type="component" value="Unassembled WGS sequence"/>
</dbReference>
<feature type="region of interest" description="Disordered" evidence="1">
    <location>
        <begin position="36"/>
        <end position="95"/>
    </location>
</feature>
<dbReference type="AlphaFoldDB" id="A0A812XBD8"/>
<evidence type="ECO:0000313" key="2">
    <source>
        <dbReference type="EMBL" id="CAE7734349.1"/>
    </source>
</evidence>
<feature type="region of interest" description="Disordered" evidence="1">
    <location>
        <begin position="1"/>
        <end position="20"/>
    </location>
</feature>
<protein>
    <submittedName>
        <fullName evidence="2">Uncharacterized protein</fullName>
    </submittedName>
</protein>
<dbReference type="EMBL" id="CAJNIZ010045937">
    <property type="protein sequence ID" value="CAE7734349.1"/>
    <property type="molecule type" value="Genomic_DNA"/>
</dbReference>
<organism evidence="2 3">
    <name type="scientific">Symbiodinium pilosum</name>
    <name type="common">Dinoflagellate</name>
    <dbReference type="NCBI Taxonomy" id="2952"/>
    <lineage>
        <taxon>Eukaryota</taxon>
        <taxon>Sar</taxon>
        <taxon>Alveolata</taxon>
        <taxon>Dinophyceae</taxon>
        <taxon>Suessiales</taxon>
        <taxon>Symbiodiniaceae</taxon>
        <taxon>Symbiodinium</taxon>
    </lineage>
</organism>
<feature type="compositionally biased region" description="Polar residues" evidence="1">
    <location>
        <begin position="70"/>
        <end position="95"/>
    </location>
</feature>
<comment type="caution">
    <text evidence="2">The sequence shown here is derived from an EMBL/GenBank/DDBJ whole genome shotgun (WGS) entry which is preliminary data.</text>
</comment>
<gene>
    <name evidence="2" type="ORF">SPIL2461_LOCUS21104</name>
</gene>
<evidence type="ECO:0000313" key="3">
    <source>
        <dbReference type="Proteomes" id="UP000649617"/>
    </source>
</evidence>
<reference evidence="2" key="1">
    <citation type="submission" date="2021-02" db="EMBL/GenBank/DDBJ databases">
        <authorList>
            <person name="Dougan E. K."/>
            <person name="Rhodes N."/>
            <person name="Thang M."/>
            <person name="Chan C."/>
        </authorList>
    </citation>
    <scope>NUCLEOTIDE SEQUENCE</scope>
</reference>
<name>A0A812XBD8_SYMPI</name>
<proteinExistence type="predicted"/>
<evidence type="ECO:0000256" key="1">
    <source>
        <dbReference type="SAM" id="MobiDB-lite"/>
    </source>
</evidence>
<feature type="non-terminal residue" evidence="2">
    <location>
        <position position="1"/>
    </location>
</feature>
<sequence length="95" mass="10454">MVERLRKVKEPGGAAHQKRIDTFFKAPAPVSALSVQEVDDEIGEEPCKKARPVEIADDSQEPAQKKLRSQEQITVEDSQAPTQDDSQAPTVQDSP</sequence>
<keyword evidence="3" id="KW-1185">Reference proteome</keyword>
<feature type="compositionally biased region" description="Basic and acidic residues" evidence="1">
    <location>
        <begin position="1"/>
        <end position="10"/>
    </location>
</feature>
<accession>A0A812XBD8</accession>